<dbReference type="PROSITE" id="PS51257">
    <property type="entry name" value="PROKAR_LIPOPROTEIN"/>
    <property type="match status" value="1"/>
</dbReference>
<keyword evidence="3" id="KW-1185">Reference proteome</keyword>
<gene>
    <name evidence="2" type="ORF">AS203_02410</name>
</gene>
<organism evidence="2 3">
    <name type="scientific">Hoylesella enoeca</name>
    <dbReference type="NCBI Taxonomy" id="76123"/>
    <lineage>
        <taxon>Bacteria</taxon>
        <taxon>Pseudomonadati</taxon>
        <taxon>Bacteroidota</taxon>
        <taxon>Bacteroidia</taxon>
        <taxon>Bacteroidales</taxon>
        <taxon>Prevotellaceae</taxon>
        <taxon>Hoylesella</taxon>
    </lineage>
</organism>
<evidence type="ECO:0008006" key="4">
    <source>
        <dbReference type="Google" id="ProtNLM"/>
    </source>
</evidence>
<keyword evidence="1" id="KW-0732">Signal</keyword>
<reference evidence="3" key="1">
    <citation type="submission" date="2015-11" db="EMBL/GenBank/DDBJ databases">
        <authorList>
            <person name="Holder M.E."/>
            <person name="Ajami N.J."/>
            <person name="Petrosino J.F."/>
        </authorList>
    </citation>
    <scope>NUCLEOTIDE SEQUENCE [LARGE SCALE GENOMIC DNA]</scope>
    <source>
        <strain evidence="3">F0113</strain>
    </source>
</reference>
<evidence type="ECO:0000313" key="2">
    <source>
        <dbReference type="EMBL" id="ALO48087.1"/>
    </source>
</evidence>
<feature type="chain" id="PRO_5006601737" description="DUF4440 domain-containing protein" evidence="1">
    <location>
        <begin position="26"/>
        <end position="156"/>
    </location>
</feature>
<dbReference type="EMBL" id="CP013195">
    <property type="protein sequence ID" value="ALO48087.1"/>
    <property type="molecule type" value="Genomic_DNA"/>
</dbReference>
<dbReference type="KEGG" id="peo:AS203_02410"/>
<name>A0A0S2KIF6_9BACT</name>
<accession>A0A0S2KIF6</accession>
<dbReference type="AlphaFoldDB" id="A0A0S2KIF6"/>
<feature type="signal peptide" evidence="1">
    <location>
        <begin position="1"/>
        <end position="25"/>
    </location>
</feature>
<evidence type="ECO:0000313" key="3">
    <source>
        <dbReference type="Proteomes" id="UP000056252"/>
    </source>
</evidence>
<evidence type="ECO:0000256" key="1">
    <source>
        <dbReference type="SAM" id="SignalP"/>
    </source>
</evidence>
<proteinExistence type="predicted"/>
<dbReference type="Proteomes" id="UP000056252">
    <property type="component" value="Chromosome"/>
</dbReference>
<dbReference type="eggNOG" id="ENOG502ZKK0">
    <property type="taxonomic scope" value="Bacteria"/>
</dbReference>
<sequence length="156" mass="17784">MRSILHLLHRYTAATMLFFAAILFAACRHADTHDQLEAVIDSFATHYYNWQFRQALSYCTSESEPWLRFAASNVQQSDIDILRAQGRGASHQINDIRFDAGDSTALVSLTVYHYLRMDTIGRAGQIADKASFLLPVVHRNGQWLVHLTAFPRGIFR</sequence>
<protein>
    <recommendedName>
        <fullName evidence="4">DUF4440 domain-containing protein</fullName>
    </recommendedName>
</protein>